<dbReference type="InterPro" id="IPR059206">
    <property type="entry name" value="Sll1717-like"/>
</dbReference>
<comment type="caution">
    <text evidence="1">The sequence shown here is derived from an EMBL/GenBank/DDBJ whole genome shotgun (WGS) entry which is preliminary data.</text>
</comment>
<accession>A0ABW7IXZ9</accession>
<evidence type="ECO:0000313" key="1">
    <source>
        <dbReference type="EMBL" id="MFH0266513.1"/>
    </source>
</evidence>
<dbReference type="EMBL" id="JBIHSN010000003">
    <property type="protein sequence ID" value="MFH0266513.1"/>
    <property type="molecule type" value="Genomic_DNA"/>
</dbReference>
<proteinExistence type="predicted"/>
<dbReference type="Proteomes" id="UP001607151">
    <property type="component" value="Unassembled WGS sequence"/>
</dbReference>
<name>A0ABW7IXZ9_9VIBR</name>
<sequence>MEESYFHFQVFLFQKGGLDLDEGELESISLDGGDISFEDVQSDKTLQQHLSENIENLIKYLDSVLLEVTPDCPKIFICFDRVDEAWDDVSYDSSKKVITGLVSASDSITSQYKGNVRPIVFLREDIFDVLSINDSNKLREDCGALLHWGRKSLSDLMIRRINYFAEQKEVDKIEDINSLFDRKEMRQRATPQNFLLKRTMMRPRDLISIIGRVIQSMKEKADDPFSDEKVTFSKLEVESIYAAEAGYSDWLKQEILDEWKVQKPVIVQLFNALQNNSSTNFSSEELTSELENLNVEVNKTDIIEHLRFLFDNSIIGFKLGDSKEWKFKCFYPSQGFLDSDEYRVHEGLVRALNLRENRDKD</sequence>
<dbReference type="RefSeq" id="WP_394608250.1">
    <property type="nucleotide sequence ID" value="NZ_JBIHSN010000003.1"/>
</dbReference>
<gene>
    <name evidence="1" type="ORF">ACGRQ9_13780</name>
</gene>
<evidence type="ECO:0000313" key="2">
    <source>
        <dbReference type="Proteomes" id="UP001607151"/>
    </source>
</evidence>
<organism evidence="1 2">
    <name type="scientific">Vibrio rumoiensis</name>
    <dbReference type="NCBI Taxonomy" id="76258"/>
    <lineage>
        <taxon>Bacteria</taxon>
        <taxon>Pseudomonadati</taxon>
        <taxon>Pseudomonadota</taxon>
        <taxon>Gammaproteobacteria</taxon>
        <taxon>Vibrionales</taxon>
        <taxon>Vibrionaceae</taxon>
        <taxon>Vibrio</taxon>
    </lineage>
</organism>
<dbReference type="NCBIfam" id="NF047389">
    <property type="entry name" value="ATPase_Sll1717"/>
    <property type="match status" value="1"/>
</dbReference>
<reference evidence="1 2" key="1">
    <citation type="submission" date="2024-10" db="EMBL/GenBank/DDBJ databases">
        <authorList>
            <person name="Yibar A."/>
            <person name="Saticioglu I.B."/>
            <person name="Duman M."/>
            <person name="Ajmi N."/>
            <person name="Gurler F."/>
            <person name="Ay H."/>
            <person name="Onuk E."/>
            <person name="Guler S."/>
            <person name="Romalde J.L."/>
        </authorList>
    </citation>
    <scope>NUCLEOTIDE SEQUENCE [LARGE SCALE GENOMIC DNA]</scope>
    <source>
        <strain evidence="1 2">14-MA-B</strain>
    </source>
</reference>
<keyword evidence="2" id="KW-1185">Reference proteome</keyword>
<protein>
    <submittedName>
        <fullName evidence="1">P-loop ATPase, Sll1717 family</fullName>
    </submittedName>
</protein>